<comment type="caution">
    <text evidence="1">The sequence shown here is derived from an EMBL/GenBank/DDBJ whole genome shotgun (WGS) entry which is preliminary data.</text>
</comment>
<reference evidence="1 2" key="1">
    <citation type="submission" date="2024-12" db="EMBL/GenBank/DDBJ databases">
        <title>The unique morphological basis and parallel evolutionary history of personate flowers in Penstemon.</title>
        <authorList>
            <person name="Depatie T.H."/>
            <person name="Wessinger C.A."/>
        </authorList>
    </citation>
    <scope>NUCLEOTIDE SEQUENCE [LARGE SCALE GENOMIC DNA]</scope>
    <source>
        <strain evidence="1">WTNN_2</strain>
        <tissue evidence="1">Leaf</tissue>
    </source>
</reference>
<name>A0ABD3TPW7_9LAMI</name>
<proteinExistence type="predicted"/>
<keyword evidence="2" id="KW-1185">Reference proteome</keyword>
<dbReference type="Proteomes" id="UP001634393">
    <property type="component" value="Unassembled WGS sequence"/>
</dbReference>
<dbReference type="EMBL" id="JBJXBP010000003">
    <property type="protein sequence ID" value="KAL3839144.1"/>
    <property type="molecule type" value="Genomic_DNA"/>
</dbReference>
<dbReference type="AlphaFoldDB" id="A0ABD3TPW7"/>
<evidence type="ECO:0000313" key="1">
    <source>
        <dbReference type="EMBL" id="KAL3839144.1"/>
    </source>
</evidence>
<sequence>MRFNEFSITNMPRYWNIGKQRVSRRFSNGPCKIGHQIVVDVDKWCIMVELNLVWHTKKKW</sequence>
<evidence type="ECO:0000313" key="2">
    <source>
        <dbReference type="Proteomes" id="UP001634393"/>
    </source>
</evidence>
<protein>
    <submittedName>
        <fullName evidence="1">Uncharacterized protein</fullName>
    </submittedName>
</protein>
<gene>
    <name evidence="1" type="ORF">ACJIZ3_023735</name>
</gene>
<accession>A0ABD3TPW7</accession>
<organism evidence="1 2">
    <name type="scientific">Penstemon smallii</name>
    <dbReference type="NCBI Taxonomy" id="265156"/>
    <lineage>
        <taxon>Eukaryota</taxon>
        <taxon>Viridiplantae</taxon>
        <taxon>Streptophyta</taxon>
        <taxon>Embryophyta</taxon>
        <taxon>Tracheophyta</taxon>
        <taxon>Spermatophyta</taxon>
        <taxon>Magnoliopsida</taxon>
        <taxon>eudicotyledons</taxon>
        <taxon>Gunneridae</taxon>
        <taxon>Pentapetalae</taxon>
        <taxon>asterids</taxon>
        <taxon>lamiids</taxon>
        <taxon>Lamiales</taxon>
        <taxon>Plantaginaceae</taxon>
        <taxon>Cheloneae</taxon>
        <taxon>Penstemon</taxon>
    </lineage>
</organism>